<reference evidence="1 2" key="1">
    <citation type="journal article" date="2018" name="Sci. Rep.">
        <title>Genomic signatures of local adaptation to the degree of environmental predictability in rotifers.</title>
        <authorList>
            <person name="Franch-Gras L."/>
            <person name="Hahn C."/>
            <person name="Garcia-Roger E.M."/>
            <person name="Carmona M.J."/>
            <person name="Serra M."/>
            <person name="Gomez A."/>
        </authorList>
    </citation>
    <scope>NUCLEOTIDE SEQUENCE [LARGE SCALE GENOMIC DNA]</scope>
    <source>
        <strain evidence="1">HYR1</strain>
    </source>
</reference>
<protein>
    <submittedName>
        <fullName evidence="1">Uncharacterized protein</fullName>
    </submittedName>
</protein>
<accession>A0A3M7Q482</accession>
<evidence type="ECO:0000313" key="1">
    <source>
        <dbReference type="EMBL" id="RNA06019.1"/>
    </source>
</evidence>
<organism evidence="1 2">
    <name type="scientific">Brachionus plicatilis</name>
    <name type="common">Marine rotifer</name>
    <name type="synonym">Brachionus muelleri</name>
    <dbReference type="NCBI Taxonomy" id="10195"/>
    <lineage>
        <taxon>Eukaryota</taxon>
        <taxon>Metazoa</taxon>
        <taxon>Spiralia</taxon>
        <taxon>Gnathifera</taxon>
        <taxon>Rotifera</taxon>
        <taxon>Eurotatoria</taxon>
        <taxon>Monogononta</taxon>
        <taxon>Pseudotrocha</taxon>
        <taxon>Ploima</taxon>
        <taxon>Brachionidae</taxon>
        <taxon>Brachionus</taxon>
    </lineage>
</organism>
<dbReference type="Proteomes" id="UP000276133">
    <property type="component" value="Unassembled WGS sequence"/>
</dbReference>
<name>A0A3M7Q482_BRAPC</name>
<sequence>MSSVVKIIRIQKSFFLIEISDKHYWPPKVNNFDNLEFQRSFSSSTIGPNIKRGDFKNKIKNHLNIQSKR</sequence>
<dbReference type="EMBL" id="REGN01007520">
    <property type="protein sequence ID" value="RNA06019.1"/>
    <property type="molecule type" value="Genomic_DNA"/>
</dbReference>
<evidence type="ECO:0000313" key="2">
    <source>
        <dbReference type="Proteomes" id="UP000276133"/>
    </source>
</evidence>
<keyword evidence="2" id="KW-1185">Reference proteome</keyword>
<proteinExistence type="predicted"/>
<dbReference type="AlphaFoldDB" id="A0A3M7Q482"/>
<gene>
    <name evidence="1" type="ORF">BpHYR1_021985</name>
</gene>
<comment type="caution">
    <text evidence="1">The sequence shown here is derived from an EMBL/GenBank/DDBJ whole genome shotgun (WGS) entry which is preliminary data.</text>
</comment>